<comment type="caution">
    <text evidence="1">The sequence shown here is derived from an EMBL/GenBank/DDBJ whole genome shotgun (WGS) entry which is preliminary data.</text>
</comment>
<reference evidence="1 2" key="1">
    <citation type="journal article" date="2015" name="Genome Announc.">
        <title>Expanding the biotechnology potential of lactobacilli through comparative genomics of 213 strains and associated genera.</title>
        <authorList>
            <person name="Sun Z."/>
            <person name="Harris H.M."/>
            <person name="McCann A."/>
            <person name="Guo C."/>
            <person name="Argimon S."/>
            <person name="Zhang W."/>
            <person name="Yang X."/>
            <person name="Jeffery I.B."/>
            <person name="Cooney J.C."/>
            <person name="Kagawa T.F."/>
            <person name="Liu W."/>
            <person name="Song Y."/>
            <person name="Salvetti E."/>
            <person name="Wrobel A."/>
            <person name="Rasinkangas P."/>
            <person name="Parkhill J."/>
            <person name="Rea M.C."/>
            <person name="O'Sullivan O."/>
            <person name="Ritari J."/>
            <person name="Douillard F.P."/>
            <person name="Paul Ross R."/>
            <person name="Yang R."/>
            <person name="Briner A.E."/>
            <person name="Felis G.E."/>
            <person name="de Vos W.M."/>
            <person name="Barrangou R."/>
            <person name="Klaenhammer T.R."/>
            <person name="Caufield P.W."/>
            <person name="Cui Y."/>
            <person name="Zhang H."/>
            <person name="O'Toole P.W."/>
        </authorList>
    </citation>
    <scope>NUCLEOTIDE SEQUENCE [LARGE SCALE GENOMIC DNA]</scope>
    <source>
        <strain evidence="1 2">DSM 18630</strain>
    </source>
</reference>
<dbReference type="OrthoDB" id="2326615at2"/>
<gene>
    <name evidence="1" type="ORF">FC89_GL000267</name>
</gene>
<dbReference type="STRING" id="1423750.FC89_GL000267"/>
<accession>A0A0R1VMC4</accession>
<evidence type="ECO:0000313" key="1">
    <source>
        <dbReference type="EMBL" id="KRM06958.1"/>
    </source>
</evidence>
<keyword evidence="2" id="KW-1185">Reference proteome</keyword>
<proteinExistence type="predicted"/>
<organism evidence="1 2">
    <name type="scientific">Liquorilactobacillus ghanensis DSM 18630</name>
    <dbReference type="NCBI Taxonomy" id="1423750"/>
    <lineage>
        <taxon>Bacteria</taxon>
        <taxon>Bacillati</taxon>
        <taxon>Bacillota</taxon>
        <taxon>Bacilli</taxon>
        <taxon>Lactobacillales</taxon>
        <taxon>Lactobacillaceae</taxon>
        <taxon>Liquorilactobacillus</taxon>
    </lineage>
</organism>
<dbReference type="EMBL" id="AZGB01000009">
    <property type="protein sequence ID" value="KRM06958.1"/>
    <property type="molecule type" value="Genomic_DNA"/>
</dbReference>
<dbReference type="Proteomes" id="UP000051451">
    <property type="component" value="Unassembled WGS sequence"/>
</dbReference>
<name>A0A0R1VMC4_9LACO</name>
<sequence>MEITLNRLAFQFDNNGNTSSVSVGLNGSEDSNAVSATLQITPNDLPSGKTLDDLTKADFGTLAKTKLAGLTAVKSA</sequence>
<dbReference type="RefSeq" id="WP_057871068.1">
    <property type="nucleotide sequence ID" value="NZ_AZGB01000009.1"/>
</dbReference>
<protein>
    <submittedName>
        <fullName evidence="1">Uncharacterized protein</fullName>
    </submittedName>
</protein>
<dbReference type="AlphaFoldDB" id="A0A0R1VMC4"/>
<dbReference type="GeneID" id="98318327"/>
<evidence type="ECO:0000313" key="2">
    <source>
        <dbReference type="Proteomes" id="UP000051451"/>
    </source>
</evidence>
<dbReference type="PATRIC" id="fig|1423750.3.peg.273"/>